<evidence type="ECO:0000256" key="1">
    <source>
        <dbReference type="SAM" id="Phobius"/>
    </source>
</evidence>
<dbReference type="PANTHER" id="PTHR22943:SF248">
    <property type="entry name" value="SEVEN TM RECEPTOR"/>
    <property type="match status" value="1"/>
</dbReference>
<feature type="transmembrane region" description="Helical" evidence="1">
    <location>
        <begin position="29"/>
        <end position="51"/>
    </location>
</feature>
<protein>
    <recommendedName>
        <fullName evidence="4">Seven TM Receptor</fullName>
    </recommendedName>
</protein>
<evidence type="ECO:0000313" key="3">
    <source>
        <dbReference type="Proteomes" id="UP001152747"/>
    </source>
</evidence>
<sequence length="224" mass="25412">MGMFGLHFIYRYFVAAHSQYQKTFNNYRIVYWMMIPVICGCIWGFTTYFILAPSEAINNSLKYKLISTFGWDIENIVYAGLNFNELQPDGSHSIDLYSLFAVIAGWTIIVSSLIVIFYCGVQCYLKLTYPMKEKNNVVSKQFKALQSQLFKALVIQTAIPVILMHFPVSTVFLYSFLGKQLGTLSGISSITIALFPALDPLPSMFIIKNYRETIFGESVGCLSN</sequence>
<gene>
    <name evidence="2" type="ORF">CAMP_LOCUS10431</name>
</gene>
<evidence type="ECO:0008006" key="4">
    <source>
        <dbReference type="Google" id="ProtNLM"/>
    </source>
</evidence>
<accession>A0A9P1IP12</accession>
<keyword evidence="1" id="KW-0472">Membrane</keyword>
<dbReference type="GO" id="GO:0042048">
    <property type="term" value="P:olfactory behavior"/>
    <property type="evidence" value="ECO:0007669"/>
    <property type="project" value="TreeGrafter"/>
</dbReference>
<comment type="caution">
    <text evidence="2">The sequence shown here is derived from an EMBL/GenBank/DDBJ whole genome shotgun (WGS) entry which is preliminary data.</text>
</comment>
<feature type="transmembrane region" description="Helical" evidence="1">
    <location>
        <begin position="180"/>
        <end position="198"/>
    </location>
</feature>
<dbReference type="EMBL" id="CANHGI010000004">
    <property type="protein sequence ID" value="CAI5447794.1"/>
    <property type="molecule type" value="Genomic_DNA"/>
</dbReference>
<name>A0A9P1IP12_9PELO</name>
<keyword evidence="3" id="KW-1185">Reference proteome</keyword>
<proteinExistence type="predicted"/>
<dbReference type="GO" id="GO:0038022">
    <property type="term" value="F:G protein-coupled olfactory receptor activity"/>
    <property type="evidence" value="ECO:0007669"/>
    <property type="project" value="TreeGrafter"/>
</dbReference>
<dbReference type="InterPro" id="IPR019428">
    <property type="entry name" value="7TM_GPCR_serpentine_rcpt_Str"/>
</dbReference>
<evidence type="ECO:0000313" key="2">
    <source>
        <dbReference type="EMBL" id="CAI5447794.1"/>
    </source>
</evidence>
<dbReference type="PANTHER" id="PTHR22943">
    <property type="entry name" value="7-TRANSMEMBRANE DOMAIN RECEPTOR C.ELEGANS"/>
    <property type="match status" value="1"/>
</dbReference>
<keyword evidence="1" id="KW-1133">Transmembrane helix</keyword>
<dbReference type="OrthoDB" id="5869258at2759"/>
<feature type="transmembrane region" description="Helical" evidence="1">
    <location>
        <begin position="149"/>
        <end position="174"/>
    </location>
</feature>
<dbReference type="SUPFAM" id="SSF81321">
    <property type="entry name" value="Family A G protein-coupled receptor-like"/>
    <property type="match status" value="1"/>
</dbReference>
<dbReference type="GO" id="GO:0005886">
    <property type="term" value="C:plasma membrane"/>
    <property type="evidence" value="ECO:0007669"/>
    <property type="project" value="TreeGrafter"/>
</dbReference>
<dbReference type="Pfam" id="PF10326">
    <property type="entry name" value="7TM_GPCR_Str"/>
    <property type="match status" value="1"/>
</dbReference>
<organism evidence="2 3">
    <name type="scientific">Caenorhabditis angaria</name>
    <dbReference type="NCBI Taxonomy" id="860376"/>
    <lineage>
        <taxon>Eukaryota</taxon>
        <taxon>Metazoa</taxon>
        <taxon>Ecdysozoa</taxon>
        <taxon>Nematoda</taxon>
        <taxon>Chromadorea</taxon>
        <taxon>Rhabditida</taxon>
        <taxon>Rhabditina</taxon>
        <taxon>Rhabditomorpha</taxon>
        <taxon>Rhabditoidea</taxon>
        <taxon>Rhabditidae</taxon>
        <taxon>Peloderinae</taxon>
        <taxon>Caenorhabditis</taxon>
    </lineage>
</organism>
<dbReference type="Proteomes" id="UP001152747">
    <property type="component" value="Unassembled WGS sequence"/>
</dbReference>
<dbReference type="AlphaFoldDB" id="A0A9P1IP12"/>
<feature type="transmembrane region" description="Helical" evidence="1">
    <location>
        <begin position="96"/>
        <end position="125"/>
    </location>
</feature>
<keyword evidence="1" id="KW-0812">Transmembrane</keyword>
<reference evidence="2" key="1">
    <citation type="submission" date="2022-11" db="EMBL/GenBank/DDBJ databases">
        <authorList>
            <person name="Kikuchi T."/>
        </authorList>
    </citation>
    <scope>NUCLEOTIDE SEQUENCE</scope>
    <source>
        <strain evidence="2">PS1010</strain>
    </source>
</reference>